<sequence>MAFYTEERLSNWVNRINEEKIDFENAESFEVFDKMIEDFVVACLHLVRSVKNRELNKKEALKEIEEVYGVFNIEYTFNDEFKGEFFDFAKESMRIILESTKLYLQGKSSKKDFNSLLSQAIKKEKEGDLNKAFEILARMGAKVIGGEKLPEFDISDEELVLLNWLDGIDAINTVMLLSEIDISEIGEEGLDEE</sequence>
<dbReference type="STRING" id="387631.Asulf_01020"/>
<proteinExistence type="predicted"/>
<dbReference type="Proteomes" id="UP000013307">
    <property type="component" value="Chromosome"/>
</dbReference>
<dbReference type="HOGENOM" id="CLU_114819_0_0_2"/>
<dbReference type="AlphaFoldDB" id="N0BBR0"/>
<dbReference type="KEGG" id="ast:Asulf_01020"/>
<organism evidence="1 2">
    <name type="scientific">Archaeoglobus sulfaticallidus PM70-1</name>
    <dbReference type="NCBI Taxonomy" id="387631"/>
    <lineage>
        <taxon>Archaea</taxon>
        <taxon>Methanobacteriati</taxon>
        <taxon>Methanobacteriota</taxon>
        <taxon>Archaeoglobi</taxon>
        <taxon>Archaeoglobales</taxon>
        <taxon>Archaeoglobaceae</taxon>
        <taxon>Archaeoglobus</taxon>
    </lineage>
</organism>
<dbReference type="EMBL" id="CP005290">
    <property type="protein sequence ID" value="AGK61024.1"/>
    <property type="molecule type" value="Genomic_DNA"/>
</dbReference>
<name>N0BBR0_9EURY</name>
<dbReference type="GeneID" id="15392661"/>
<dbReference type="PIRSF" id="PIRSF022079">
    <property type="entry name" value="UCP022079"/>
    <property type="match status" value="1"/>
</dbReference>
<protein>
    <submittedName>
        <fullName evidence="1">Uncharacterized protein conserved in archaea</fullName>
    </submittedName>
</protein>
<evidence type="ECO:0000313" key="1">
    <source>
        <dbReference type="EMBL" id="AGK61024.1"/>
    </source>
</evidence>
<gene>
    <name evidence="1" type="ORF">Asulf_01020</name>
</gene>
<evidence type="ECO:0000313" key="2">
    <source>
        <dbReference type="Proteomes" id="UP000013307"/>
    </source>
</evidence>
<keyword evidence="2" id="KW-1185">Reference proteome</keyword>
<accession>N0BBR0</accession>
<dbReference type="InterPro" id="IPR014518">
    <property type="entry name" value="UCP022079"/>
</dbReference>
<reference evidence="1 2" key="1">
    <citation type="journal article" date="2013" name="Genome Announc.">
        <title>Complete Genome Sequence of the Thermophilic and Facultatively Chemolithoautotrophic Sulfate Reducer Archaeoglobus sulfaticallidus Strain PM70-1T.</title>
        <authorList>
            <person name="Stokke R."/>
            <person name="Hocking W.P."/>
            <person name="Steinsbu B.O."/>
            <person name="Steen I.H."/>
        </authorList>
    </citation>
    <scope>NUCLEOTIDE SEQUENCE [LARGE SCALE GENOMIC DNA]</scope>
    <source>
        <strain evidence="1">PM70-1</strain>
    </source>
</reference>
<dbReference type="eggNOG" id="arCOG04411">
    <property type="taxonomic scope" value="Archaea"/>
</dbReference>
<dbReference type="RefSeq" id="WP_015590622.1">
    <property type="nucleotide sequence ID" value="NC_021169.1"/>
</dbReference>
<dbReference type="Pfam" id="PF09920">
    <property type="entry name" value="DUF2150"/>
    <property type="match status" value="1"/>
</dbReference>
<dbReference type="OrthoDB" id="145435at2157"/>